<sequence length="432" mass="45734">MAGGGTWTTPKTWTAAIVSVADMLTHVRDNLNALTQAATTITTTGTQTALTLPVGRGDLVIFANNATLLTIQGVTAAYDGQRLTIFSKGAGQVDINNEHASASAANRIITGSSGTISLPAGSGRASMIYDVTTTRWRLDEASASVAGIPQGRLTLTTAVPVTTADVTAAVTVRWTPFRGNTCAVYNGTAWLLRTFTELSIAVPGVASSLYDVFVYDNAGTLALELSSAWTSDTARFASGAYATLVPQQDGVYVKSTNGTVIDATRRYLGTFRTTTVAGQTEDSATKRYVWNYYQRVVRPMLRFETTASWVYASGTLRQANASTSNQLDVVVGVAEVLVDIRAQTLASASGTDVTYQSFISIGEDSTTTKSASSFRSQATGVLLNAQVLHSVSLRKIVDVGRHYYTWLEQGAASGSITWIGASTYGLTGSIEN</sequence>
<protein>
    <submittedName>
        <fullName evidence="1">Uncharacterized protein</fullName>
    </submittedName>
</protein>
<organism evidence="1">
    <name type="scientific">uncultured Caudovirales phage</name>
    <dbReference type="NCBI Taxonomy" id="2100421"/>
    <lineage>
        <taxon>Viruses</taxon>
        <taxon>Duplodnaviria</taxon>
        <taxon>Heunggongvirae</taxon>
        <taxon>Uroviricota</taxon>
        <taxon>Caudoviricetes</taxon>
        <taxon>Peduoviridae</taxon>
        <taxon>Maltschvirus</taxon>
        <taxon>Maltschvirus maltsch</taxon>
    </lineage>
</organism>
<gene>
    <name evidence="1" type="ORF">UFOVP1236_45</name>
</gene>
<evidence type="ECO:0000313" key="1">
    <source>
        <dbReference type="EMBL" id="CAB4192548.1"/>
    </source>
</evidence>
<accession>A0A6J5RFX8</accession>
<dbReference type="EMBL" id="LR797190">
    <property type="protein sequence ID" value="CAB4192548.1"/>
    <property type="molecule type" value="Genomic_DNA"/>
</dbReference>
<name>A0A6J5RFX8_9CAUD</name>
<proteinExistence type="predicted"/>
<reference evidence="1" key="1">
    <citation type="submission" date="2020-05" db="EMBL/GenBank/DDBJ databases">
        <authorList>
            <person name="Chiriac C."/>
            <person name="Salcher M."/>
            <person name="Ghai R."/>
            <person name="Kavagutti S V."/>
        </authorList>
    </citation>
    <scope>NUCLEOTIDE SEQUENCE</scope>
</reference>